<feature type="signal peptide" evidence="2">
    <location>
        <begin position="1"/>
        <end position="19"/>
    </location>
</feature>
<dbReference type="Gene3D" id="3.40.50.1110">
    <property type="entry name" value="SGNH hydrolase"/>
    <property type="match status" value="1"/>
</dbReference>
<dbReference type="InterPro" id="IPR001087">
    <property type="entry name" value="GDSL"/>
</dbReference>
<reference evidence="3 4" key="1">
    <citation type="submission" date="2015-11" db="EMBL/GenBank/DDBJ databases">
        <title>Genomic analysis of 38 Legionella species identifies large and diverse effector repertoires.</title>
        <authorList>
            <person name="Burstein D."/>
            <person name="Amaro F."/>
            <person name="Zusman T."/>
            <person name="Lifshitz Z."/>
            <person name="Cohen O."/>
            <person name="Gilbert J.A."/>
            <person name="Pupko T."/>
            <person name="Shuman H.A."/>
            <person name="Segal G."/>
        </authorList>
    </citation>
    <scope>NUCLEOTIDE SEQUENCE [LARGE SCALE GENOMIC DNA]</scope>
    <source>
        <strain evidence="3 4">ATCC 49655</strain>
    </source>
</reference>
<proteinExistence type="inferred from homology"/>
<protein>
    <submittedName>
        <fullName evidence="3">Lysophospholipase A</fullName>
    </submittedName>
</protein>
<sequence length="352" mass="40405">MKKALCLFLGLWFTVSAFAANKRFDTMIIFGDSLSDNGNLYRYMWYKLPVSPPYFKGHFSNGPLWVEQLYDSYYPYGYLEGFQDYAVGGAGAVLSYKENLPFTLTMELNDYLYWNTYGKKETSLYTIWIGANNYLNGPTNVEPLTDSVVDAIGGVIERIIGYNGDKFFIANLPDLGRVPQARDMGTEALLTELVQTHNRKLAAKIDELKLKYPEVTFVYFDVYSFFNEAIDHAYDFGLTNVTEPCYMGSYSGWLLNYIPDDSALHTYLQHQDPRLTAKRWNMIKNNPQLREAASTSMIYEMLPLKNKSEPLNCDGYLFWDYVHPTTITHSYIAQKARELLDEAGLEAFNPTE</sequence>
<dbReference type="EMBL" id="LNYW01000019">
    <property type="protein sequence ID" value="KTD64155.1"/>
    <property type="molecule type" value="Genomic_DNA"/>
</dbReference>
<dbReference type="STRING" id="1122169.Lsha_0586"/>
<comment type="similarity">
    <text evidence="1">Belongs to the 'GDSL' lipolytic enzyme family.</text>
</comment>
<accession>A0A0W0Z4U0</accession>
<name>A0A0W0Z4U0_9GAMM</name>
<dbReference type="Proteomes" id="UP000054600">
    <property type="component" value="Unassembled WGS sequence"/>
</dbReference>
<gene>
    <name evidence="3" type="ORF">Lsha_0586</name>
</gene>
<dbReference type="AlphaFoldDB" id="A0A0W0Z4U0"/>
<keyword evidence="4" id="KW-1185">Reference proteome</keyword>
<keyword evidence="2" id="KW-0732">Signal</keyword>
<dbReference type="SUPFAM" id="SSF52266">
    <property type="entry name" value="SGNH hydrolase"/>
    <property type="match status" value="1"/>
</dbReference>
<evidence type="ECO:0000313" key="4">
    <source>
        <dbReference type="Proteomes" id="UP000054600"/>
    </source>
</evidence>
<dbReference type="OrthoDB" id="5292073at2"/>
<dbReference type="eggNOG" id="COG3240">
    <property type="taxonomic scope" value="Bacteria"/>
</dbReference>
<comment type="caution">
    <text evidence="3">The sequence shown here is derived from an EMBL/GenBank/DDBJ whole genome shotgun (WGS) entry which is preliminary data.</text>
</comment>
<evidence type="ECO:0000256" key="1">
    <source>
        <dbReference type="ARBA" id="ARBA00008668"/>
    </source>
</evidence>
<dbReference type="PANTHER" id="PTHR22835:SF659">
    <property type="entry name" value="GDSL LIPASE_ACYLHYDROLASE, PUTATIVE (AFU_ORTHOLOGUE AFUA_2G00510)-RELATED"/>
    <property type="match status" value="1"/>
</dbReference>
<feature type="chain" id="PRO_5006918255" evidence="2">
    <location>
        <begin position="20"/>
        <end position="352"/>
    </location>
</feature>
<evidence type="ECO:0000256" key="2">
    <source>
        <dbReference type="SAM" id="SignalP"/>
    </source>
</evidence>
<evidence type="ECO:0000313" key="3">
    <source>
        <dbReference type="EMBL" id="KTD64155.1"/>
    </source>
</evidence>
<dbReference type="PATRIC" id="fig|1122169.6.peg.676"/>
<dbReference type="GO" id="GO:0016788">
    <property type="term" value="F:hydrolase activity, acting on ester bonds"/>
    <property type="evidence" value="ECO:0007669"/>
    <property type="project" value="InterPro"/>
</dbReference>
<dbReference type="InterPro" id="IPR036514">
    <property type="entry name" value="SGNH_hydro_sf"/>
</dbReference>
<dbReference type="PANTHER" id="PTHR22835">
    <property type="entry name" value="ZINC FINGER FYVE DOMAIN CONTAINING PROTEIN"/>
    <property type="match status" value="1"/>
</dbReference>
<dbReference type="CDD" id="cd01846">
    <property type="entry name" value="fatty_acyltransferase_like"/>
    <property type="match status" value="1"/>
</dbReference>
<organism evidence="3 4">
    <name type="scientific">Legionella shakespearei DSM 23087</name>
    <dbReference type="NCBI Taxonomy" id="1122169"/>
    <lineage>
        <taxon>Bacteria</taxon>
        <taxon>Pseudomonadati</taxon>
        <taxon>Pseudomonadota</taxon>
        <taxon>Gammaproteobacteria</taxon>
        <taxon>Legionellales</taxon>
        <taxon>Legionellaceae</taxon>
        <taxon>Legionella</taxon>
    </lineage>
</organism>
<dbReference type="Pfam" id="PF00657">
    <property type="entry name" value="Lipase_GDSL"/>
    <property type="match status" value="1"/>
</dbReference>
<dbReference type="RefSeq" id="WP_018577788.1">
    <property type="nucleotide sequence ID" value="NZ_KB892411.1"/>
</dbReference>